<comment type="similarity">
    <text evidence="1">Belongs to the aldo/keto reductase family.</text>
</comment>
<feature type="compositionally biased region" description="Basic residues" evidence="7">
    <location>
        <begin position="322"/>
        <end position="333"/>
    </location>
</feature>
<evidence type="ECO:0000256" key="4">
    <source>
        <dbReference type="PIRSR" id="PIRSR000097-1"/>
    </source>
</evidence>
<feature type="domain" description="NADP-dependent oxidoreductase" evidence="9">
    <location>
        <begin position="58"/>
        <end position="292"/>
    </location>
</feature>
<evidence type="ECO:0000313" key="11">
    <source>
        <dbReference type="Proteomes" id="UP000789595"/>
    </source>
</evidence>
<dbReference type="PROSITE" id="PS00062">
    <property type="entry name" value="ALDOKETO_REDUCTASE_2"/>
    <property type="match status" value="1"/>
</dbReference>
<keyword evidence="11" id="KW-1185">Reference proteome</keyword>
<evidence type="ECO:0000256" key="1">
    <source>
        <dbReference type="ARBA" id="ARBA00007905"/>
    </source>
</evidence>
<proteinExistence type="inferred from homology"/>
<keyword evidence="3" id="KW-0560">Oxidoreductase</keyword>
<evidence type="ECO:0000256" key="2">
    <source>
        <dbReference type="ARBA" id="ARBA00022857"/>
    </source>
</evidence>
<name>A0A8J2SK00_9STRA</name>
<dbReference type="OrthoDB" id="416253at2759"/>
<accession>A0A8J2SK00</accession>
<feature type="active site" description="Proton donor" evidence="4">
    <location>
        <position position="77"/>
    </location>
</feature>
<protein>
    <recommendedName>
        <fullName evidence="9">NADP-dependent oxidoreductase domain-containing protein</fullName>
    </recommendedName>
</protein>
<keyword evidence="8" id="KW-0732">Signal</keyword>
<dbReference type="Gene3D" id="3.20.20.100">
    <property type="entry name" value="NADP-dependent oxidoreductase domain"/>
    <property type="match status" value="1"/>
</dbReference>
<dbReference type="Pfam" id="PF00248">
    <property type="entry name" value="Aldo_ket_red"/>
    <property type="match status" value="1"/>
</dbReference>
<dbReference type="PRINTS" id="PR00069">
    <property type="entry name" value="ALDKETRDTASE"/>
</dbReference>
<dbReference type="Proteomes" id="UP000789595">
    <property type="component" value="Unassembled WGS sequence"/>
</dbReference>
<sequence>MAVPTSRRAALARLIGWAALLVAHANEDTIRLRSGLRMPANGLGTCCRKTARGQPIIDATKEYLRVGGRLIDTAMAYRNHEEIGEALRASGVKREDVWITSKLASGTVNSYAKGLAAVDNILQEIGTTYLDLVLIHSPKMGKEKAIAVWKALIDARKAGKVRAIGVSNFNAGEINDLVEATGELPEVNQIQYHPWSSAAWHAAVAAWAGQGVVVTAYNSLGGARFSTNDLAGSAVARIARERGVSVNSVLLAWARAKGCAVIPGSSTPAHIAENLQTLEQLTPSEVSRIDASAAPDGWWSPRGPNKYGDDEARTPWRDAAPAKKRRRHHRMEH</sequence>
<feature type="site" description="Lowers pKa of active site Tyr" evidence="6">
    <location>
        <position position="102"/>
    </location>
</feature>
<dbReference type="EMBL" id="CAKKNE010000004">
    <property type="protein sequence ID" value="CAH0373310.1"/>
    <property type="molecule type" value="Genomic_DNA"/>
</dbReference>
<evidence type="ECO:0000256" key="6">
    <source>
        <dbReference type="PIRSR" id="PIRSR000097-3"/>
    </source>
</evidence>
<dbReference type="InterPro" id="IPR020471">
    <property type="entry name" value="AKR"/>
</dbReference>
<keyword evidence="2" id="KW-0521">NADP</keyword>
<dbReference type="PIRSF" id="PIRSF000097">
    <property type="entry name" value="AKR"/>
    <property type="match status" value="1"/>
</dbReference>
<evidence type="ECO:0000313" key="10">
    <source>
        <dbReference type="EMBL" id="CAH0373310.1"/>
    </source>
</evidence>
<feature type="signal peptide" evidence="8">
    <location>
        <begin position="1"/>
        <end position="25"/>
    </location>
</feature>
<evidence type="ECO:0000256" key="5">
    <source>
        <dbReference type="PIRSR" id="PIRSR000097-2"/>
    </source>
</evidence>
<dbReference type="InterPro" id="IPR023210">
    <property type="entry name" value="NADP_OxRdtase_dom"/>
</dbReference>
<dbReference type="PANTHER" id="PTHR43827">
    <property type="entry name" value="2,5-DIKETO-D-GLUCONIC ACID REDUCTASE"/>
    <property type="match status" value="1"/>
</dbReference>
<dbReference type="PANTHER" id="PTHR43827:SF3">
    <property type="entry name" value="NADP-DEPENDENT OXIDOREDUCTASE DOMAIN-CONTAINING PROTEIN"/>
    <property type="match status" value="1"/>
</dbReference>
<feature type="binding site" evidence="5">
    <location>
        <position position="136"/>
    </location>
    <ligand>
        <name>substrate</name>
    </ligand>
</feature>
<dbReference type="AlphaFoldDB" id="A0A8J2SK00"/>
<dbReference type="CDD" id="cd19071">
    <property type="entry name" value="AKR_AKR1-5-like"/>
    <property type="match status" value="1"/>
</dbReference>
<evidence type="ECO:0000256" key="7">
    <source>
        <dbReference type="SAM" id="MobiDB-lite"/>
    </source>
</evidence>
<feature type="chain" id="PRO_5035194152" description="NADP-dependent oxidoreductase domain-containing protein" evidence="8">
    <location>
        <begin position="26"/>
        <end position="333"/>
    </location>
</feature>
<dbReference type="GO" id="GO:0016616">
    <property type="term" value="F:oxidoreductase activity, acting on the CH-OH group of donors, NAD or NADP as acceptor"/>
    <property type="evidence" value="ECO:0007669"/>
    <property type="project" value="UniProtKB-ARBA"/>
</dbReference>
<evidence type="ECO:0000259" key="9">
    <source>
        <dbReference type="Pfam" id="PF00248"/>
    </source>
</evidence>
<dbReference type="InterPro" id="IPR036812">
    <property type="entry name" value="NAD(P)_OxRdtase_dom_sf"/>
</dbReference>
<feature type="compositionally biased region" description="Basic and acidic residues" evidence="7">
    <location>
        <begin position="307"/>
        <end position="316"/>
    </location>
</feature>
<dbReference type="SUPFAM" id="SSF51430">
    <property type="entry name" value="NAD(P)-linked oxidoreductase"/>
    <property type="match status" value="1"/>
</dbReference>
<evidence type="ECO:0000256" key="8">
    <source>
        <dbReference type="SAM" id="SignalP"/>
    </source>
</evidence>
<gene>
    <name evidence="10" type="ORF">PECAL_4P04970</name>
</gene>
<reference evidence="10" key="1">
    <citation type="submission" date="2021-11" db="EMBL/GenBank/DDBJ databases">
        <authorList>
            <consortium name="Genoscope - CEA"/>
            <person name="William W."/>
        </authorList>
    </citation>
    <scope>NUCLEOTIDE SEQUENCE</scope>
</reference>
<feature type="region of interest" description="Disordered" evidence="7">
    <location>
        <begin position="292"/>
        <end position="333"/>
    </location>
</feature>
<dbReference type="InterPro" id="IPR018170">
    <property type="entry name" value="Aldo/ket_reductase_CS"/>
</dbReference>
<organism evidence="10 11">
    <name type="scientific">Pelagomonas calceolata</name>
    <dbReference type="NCBI Taxonomy" id="35677"/>
    <lineage>
        <taxon>Eukaryota</taxon>
        <taxon>Sar</taxon>
        <taxon>Stramenopiles</taxon>
        <taxon>Ochrophyta</taxon>
        <taxon>Pelagophyceae</taxon>
        <taxon>Pelagomonadales</taxon>
        <taxon>Pelagomonadaceae</taxon>
        <taxon>Pelagomonas</taxon>
    </lineage>
</organism>
<comment type="caution">
    <text evidence="10">The sequence shown here is derived from an EMBL/GenBank/DDBJ whole genome shotgun (WGS) entry which is preliminary data.</text>
</comment>
<evidence type="ECO:0000256" key="3">
    <source>
        <dbReference type="ARBA" id="ARBA00023002"/>
    </source>
</evidence>